<organism evidence="2 3">
    <name type="scientific">Zizania palustris</name>
    <name type="common">Northern wild rice</name>
    <dbReference type="NCBI Taxonomy" id="103762"/>
    <lineage>
        <taxon>Eukaryota</taxon>
        <taxon>Viridiplantae</taxon>
        <taxon>Streptophyta</taxon>
        <taxon>Embryophyta</taxon>
        <taxon>Tracheophyta</taxon>
        <taxon>Spermatophyta</taxon>
        <taxon>Magnoliopsida</taxon>
        <taxon>Liliopsida</taxon>
        <taxon>Poales</taxon>
        <taxon>Poaceae</taxon>
        <taxon>BOP clade</taxon>
        <taxon>Oryzoideae</taxon>
        <taxon>Oryzeae</taxon>
        <taxon>Zizaniinae</taxon>
        <taxon>Zizania</taxon>
    </lineage>
</organism>
<sequence>MGLELELPSAQLSPIRTVAAAAQPEYGSGVDDVAVDAVVLHDEGACSTPKSVDSMLLTPAMCPPAPRKPRPRPVAAPAPAPTRWRKKRHARCYDCGRRPSSFFVSLPHDLAEVFVSRRPTASTPPPCRPPDGKKIRVHVVHALPLHLT</sequence>
<reference evidence="2" key="2">
    <citation type="submission" date="2021-02" db="EMBL/GenBank/DDBJ databases">
        <authorList>
            <person name="Kimball J.A."/>
            <person name="Haas M.W."/>
            <person name="Macchietto M."/>
            <person name="Kono T."/>
            <person name="Duquette J."/>
            <person name="Shao M."/>
        </authorList>
    </citation>
    <scope>NUCLEOTIDE SEQUENCE</scope>
    <source>
        <tissue evidence="2">Fresh leaf tissue</tissue>
    </source>
</reference>
<evidence type="ECO:0000313" key="2">
    <source>
        <dbReference type="EMBL" id="KAG8058242.1"/>
    </source>
</evidence>
<feature type="compositionally biased region" description="Pro residues" evidence="1">
    <location>
        <begin position="63"/>
        <end position="80"/>
    </location>
</feature>
<evidence type="ECO:0000313" key="3">
    <source>
        <dbReference type="Proteomes" id="UP000729402"/>
    </source>
</evidence>
<dbReference type="PANTHER" id="PTHR35162">
    <property type="entry name" value="OS08G0516600 PROTEIN"/>
    <property type="match status" value="1"/>
</dbReference>
<dbReference type="Proteomes" id="UP000729402">
    <property type="component" value="Unassembled WGS sequence"/>
</dbReference>
<dbReference type="EMBL" id="JAAALK010000287">
    <property type="protein sequence ID" value="KAG8058242.1"/>
    <property type="molecule type" value="Genomic_DNA"/>
</dbReference>
<proteinExistence type="predicted"/>
<dbReference type="PANTHER" id="PTHR35162:SF9">
    <property type="entry name" value="OS02G0176600 PROTEIN"/>
    <property type="match status" value="1"/>
</dbReference>
<gene>
    <name evidence="2" type="ORF">GUJ93_ZPchr0002g24171</name>
</gene>
<reference evidence="2" key="1">
    <citation type="journal article" date="2021" name="bioRxiv">
        <title>Whole Genome Assembly and Annotation of Northern Wild Rice, Zizania palustris L., Supports a Whole Genome Duplication in the Zizania Genus.</title>
        <authorList>
            <person name="Haas M."/>
            <person name="Kono T."/>
            <person name="Macchietto M."/>
            <person name="Millas R."/>
            <person name="McGilp L."/>
            <person name="Shao M."/>
            <person name="Duquette J."/>
            <person name="Hirsch C.N."/>
            <person name="Kimball J."/>
        </authorList>
    </citation>
    <scope>NUCLEOTIDE SEQUENCE</scope>
    <source>
        <tissue evidence="2">Fresh leaf tissue</tissue>
    </source>
</reference>
<keyword evidence="3" id="KW-1185">Reference proteome</keyword>
<name>A0A8J5RWV8_ZIZPA</name>
<comment type="caution">
    <text evidence="2">The sequence shown here is derived from an EMBL/GenBank/DDBJ whole genome shotgun (WGS) entry which is preliminary data.</text>
</comment>
<dbReference type="AlphaFoldDB" id="A0A8J5RWV8"/>
<feature type="region of interest" description="Disordered" evidence="1">
    <location>
        <begin position="63"/>
        <end position="83"/>
    </location>
</feature>
<accession>A0A8J5RWV8</accession>
<protein>
    <submittedName>
        <fullName evidence="2">Uncharacterized protein</fullName>
    </submittedName>
</protein>
<evidence type="ECO:0000256" key="1">
    <source>
        <dbReference type="SAM" id="MobiDB-lite"/>
    </source>
</evidence>
<dbReference type="InterPro" id="IPR053115">
    <property type="entry name" value="CDK_inhibitor"/>
</dbReference>